<dbReference type="Gene3D" id="3.30.460.40">
    <property type="match status" value="1"/>
</dbReference>
<dbReference type="AlphaFoldDB" id="W4RIM9"/>
<dbReference type="eggNOG" id="COG1216">
    <property type="taxonomic scope" value="Bacteria"/>
</dbReference>
<dbReference type="InterPro" id="IPR039498">
    <property type="entry name" value="NTP_transf_5"/>
</dbReference>
<proteinExistence type="predicted"/>
<evidence type="ECO:0008006" key="3">
    <source>
        <dbReference type="Google" id="ProtNLM"/>
    </source>
</evidence>
<comment type="caution">
    <text evidence="1">The sequence shown here is derived from an EMBL/GenBank/DDBJ whole genome shotgun (WGS) entry which is preliminary data.</text>
</comment>
<dbReference type="EMBL" id="BAUW01000006">
    <property type="protein sequence ID" value="GAE44161.1"/>
    <property type="molecule type" value="Genomic_DNA"/>
</dbReference>
<sequence length="316" mass="37729">MGITSEKRHFSKELQLLLFFLNSKYEENNLLNEKERFADINWEHFIQLTLHHRVYPIIYKKMNVIKSNVVPPKVIGRLKQYYQKNVFQMLMLAGETESISRLFMDQNIRTLFLKGPVLGDHLYGDISLRTSSDIDVLIPIRDLERAENILLKRGYIKDDYILTVLNDWKWRHHHITFIHPQKKIKVEVHWRLNPGPSWNQPFEDLWTRKKQSRISDFPVYILGNEDLYVFLTSHGARHGWSRLRWLIDIDKLVKLDLDWNCIKRLLKQYQLTPVGGQALRLASDLLNSFTPLELNDITESKKQRSWLMELYFTLNK</sequence>
<reference evidence="1 2" key="1">
    <citation type="submission" date="2013-12" db="EMBL/GenBank/DDBJ databases">
        <title>NBRP : Genome information of microbial organism related human and environment.</title>
        <authorList>
            <person name="Hattori M."/>
            <person name="Oshima K."/>
            <person name="Inaba H."/>
            <person name="Suda W."/>
            <person name="Sakamoto M."/>
            <person name="Iino T."/>
            <person name="Kitahara M."/>
            <person name="Oshida Y."/>
            <person name="Iida T."/>
            <person name="Kudo T."/>
            <person name="Itoh T."/>
            <person name="Ahmed I."/>
            <person name="Ohkuma M."/>
        </authorList>
    </citation>
    <scope>NUCLEOTIDE SEQUENCE [LARGE SCALE GENOMIC DNA]</scope>
    <source>
        <strain evidence="1 2">JCM 21738</strain>
    </source>
</reference>
<gene>
    <name evidence="1" type="ORF">JCM21738_847</name>
</gene>
<protein>
    <recommendedName>
        <fullName evidence="3">Nucleotidyltransferase family protein</fullName>
    </recommendedName>
</protein>
<dbReference type="Proteomes" id="UP000018949">
    <property type="component" value="Unassembled WGS sequence"/>
</dbReference>
<dbReference type="Pfam" id="PF14907">
    <property type="entry name" value="NTP_transf_5"/>
    <property type="match status" value="1"/>
</dbReference>
<dbReference type="SUPFAM" id="SSF81301">
    <property type="entry name" value="Nucleotidyltransferase"/>
    <property type="match status" value="1"/>
</dbReference>
<organism evidence="1 2">
    <name type="scientific">Mesobacillus boroniphilus JCM 21738</name>
    <dbReference type="NCBI Taxonomy" id="1294265"/>
    <lineage>
        <taxon>Bacteria</taxon>
        <taxon>Bacillati</taxon>
        <taxon>Bacillota</taxon>
        <taxon>Bacilli</taxon>
        <taxon>Bacillales</taxon>
        <taxon>Bacillaceae</taxon>
        <taxon>Mesobacillus</taxon>
    </lineage>
</organism>
<keyword evidence="2" id="KW-1185">Reference proteome</keyword>
<evidence type="ECO:0000313" key="1">
    <source>
        <dbReference type="EMBL" id="GAE44161.1"/>
    </source>
</evidence>
<dbReference type="InterPro" id="IPR043519">
    <property type="entry name" value="NT_sf"/>
</dbReference>
<name>W4RIM9_9BACI</name>
<accession>W4RIM9</accession>
<evidence type="ECO:0000313" key="2">
    <source>
        <dbReference type="Proteomes" id="UP000018949"/>
    </source>
</evidence>